<evidence type="ECO:0000313" key="3">
    <source>
        <dbReference type="Proteomes" id="UP000653472"/>
    </source>
</evidence>
<feature type="domain" description="GPI inositol-deacylase PGAP1-like alpha/beta" evidence="1">
    <location>
        <begin position="218"/>
        <end position="290"/>
    </location>
</feature>
<organism evidence="2 3">
    <name type="scientific">Solimonas marina</name>
    <dbReference type="NCBI Taxonomy" id="2714601"/>
    <lineage>
        <taxon>Bacteria</taxon>
        <taxon>Pseudomonadati</taxon>
        <taxon>Pseudomonadota</taxon>
        <taxon>Gammaproteobacteria</taxon>
        <taxon>Nevskiales</taxon>
        <taxon>Nevskiaceae</taxon>
        <taxon>Solimonas</taxon>
    </lineage>
</organism>
<dbReference type="Pfam" id="PF07819">
    <property type="entry name" value="PGAP1"/>
    <property type="match status" value="1"/>
</dbReference>
<dbReference type="SUPFAM" id="SSF53474">
    <property type="entry name" value="alpha/beta-Hydrolases"/>
    <property type="match status" value="1"/>
</dbReference>
<dbReference type="InterPro" id="IPR029058">
    <property type="entry name" value="AB_hydrolase_fold"/>
</dbReference>
<evidence type="ECO:0000313" key="2">
    <source>
        <dbReference type="EMBL" id="NKF22334.1"/>
    </source>
</evidence>
<dbReference type="Proteomes" id="UP000653472">
    <property type="component" value="Unassembled WGS sequence"/>
</dbReference>
<evidence type="ECO:0000259" key="1">
    <source>
        <dbReference type="Pfam" id="PF07819"/>
    </source>
</evidence>
<name>A0A969W9E8_9GAMM</name>
<dbReference type="PANTHER" id="PTHR37946">
    <property type="entry name" value="SLL1969 PROTEIN"/>
    <property type="match status" value="1"/>
</dbReference>
<dbReference type="InterPro" id="IPR012908">
    <property type="entry name" value="PGAP1-ab_dom-like"/>
</dbReference>
<protein>
    <recommendedName>
        <fullName evidence="1">GPI inositol-deacylase PGAP1-like alpha/beta domain-containing protein</fullName>
    </recommendedName>
</protein>
<dbReference type="EMBL" id="JAAVXB010000003">
    <property type="protein sequence ID" value="NKF22334.1"/>
    <property type="molecule type" value="Genomic_DNA"/>
</dbReference>
<reference evidence="2" key="1">
    <citation type="submission" date="2020-03" db="EMBL/GenBank/DDBJ databases">
        <title>Solimonas marina sp. nov., isolated from deep seawater of the Pacific Ocean.</title>
        <authorList>
            <person name="Liu X."/>
            <person name="Lai Q."/>
            <person name="Sun F."/>
            <person name="Gai Y."/>
            <person name="Li G."/>
            <person name="Shao Z."/>
        </authorList>
    </citation>
    <scope>NUCLEOTIDE SEQUENCE</scope>
    <source>
        <strain evidence="2">C16B3</strain>
    </source>
</reference>
<dbReference type="RefSeq" id="WP_168147558.1">
    <property type="nucleotide sequence ID" value="NZ_JAAVXB010000003.1"/>
</dbReference>
<sequence length="432" mass="46815">MPSLPAIHHQPTPRLPGAIELAADVFDRTTEHIHAFHRAIAARPFAPLQATPALGHAVAPIRVLHDGITDAVYRGVRDGGAIGFGVATGIARLLARRDGTAPPAAAPHLDTATSALAGLIGDHLAGRRNPLAPRFGLYRNGLCIGRDADSLRRAYPDAQPRLALFVHGLCCNESSWQLYRDPSRPETRGYGERLQAIGYTPLYLRYNTGAHISQNAERLARLMKTLDQHWPVPVEEIVLIGHSMGGLILRAAAAAGLRRSDAWTRKVHALFCLGSPHLGAPLEKGVQALTEVLQTFDLSRPWAGIFEARSVGIRDLRHGATSSADWRRGVHAPQRLAQLPGVRYHFIGSSMGRDANDLIGHAVGDGLVRLPSAQARKLADADTATLFRRHHMHLLNDPEVGALIEARLLRTRPQAAASRIGSSKKRSTASRC</sequence>
<accession>A0A969W9E8</accession>
<comment type="caution">
    <text evidence="2">The sequence shown here is derived from an EMBL/GenBank/DDBJ whole genome shotgun (WGS) entry which is preliminary data.</text>
</comment>
<dbReference type="Gene3D" id="3.40.50.1820">
    <property type="entry name" value="alpha/beta hydrolase"/>
    <property type="match status" value="1"/>
</dbReference>
<dbReference type="GO" id="GO:0016788">
    <property type="term" value="F:hydrolase activity, acting on ester bonds"/>
    <property type="evidence" value="ECO:0007669"/>
    <property type="project" value="InterPro"/>
</dbReference>
<dbReference type="PANTHER" id="PTHR37946:SF1">
    <property type="entry name" value="SLL1969 PROTEIN"/>
    <property type="match status" value="1"/>
</dbReference>
<dbReference type="AlphaFoldDB" id="A0A969W9E8"/>
<proteinExistence type="predicted"/>
<keyword evidence="3" id="KW-1185">Reference proteome</keyword>
<gene>
    <name evidence="2" type="ORF">G7Y82_08380</name>
</gene>